<gene>
    <name evidence="2" type="ORF">DXC51_25625</name>
</gene>
<comment type="caution">
    <text evidence="2">The sequence shown here is derived from an EMBL/GenBank/DDBJ whole genome shotgun (WGS) entry which is preliminary data.</text>
</comment>
<dbReference type="RefSeq" id="WP_021638802.1">
    <property type="nucleotide sequence ID" value="NZ_QVLV01000029.1"/>
</dbReference>
<organism evidence="2 3">
    <name type="scientific">Eisenbergiella massiliensis</name>
    <dbReference type="NCBI Taxonomy" id="1720294"/>
    <lineage>
        <taxon>Bacteria</taxon>
        <taxon>Bacillati</taxon>
        <taxon>Bacillota</taxon>
        <taxon>Clostridia</taxon>
        <taxon>Lachnospirales</taxon>
        <taxon>Lachnospiraceae</taxon>
        <taxon>Eisenbergiella</taxon>
    </lineage>
</organism>
<keyword evidence="1" id="KW-0472">Membrane</keyword>
<feature type="transmembrane region" description="Helical" evidence="1">
    <location>
        <begin position="27"/>
        <end position="48"/>
    </location>
</feature>
<keyword evidence="1" id="KW-0812">Transmembrane</keyword>
<evidence type="ECO:0000256" key="1">
    <source>
        <dbReference type="SAM" id="Phobius"/>
    </source>
</evidence>
<name>A0A3E3HWD6_9FIRM</name>
<dbReference type="Proteomes" id="UP000260812">
    <property type="component" value="Unassembled WGS sequence"/>
</dbReference>
<evidence type="ECO:0000313" key="3">
    <source>
        <dbReference type="Proteomes" id="UP000260812"/>
    </source>
</evidence>
<sequence>MDMVKIATLGITGVLIGLQFKSGKQEYSAYIGIGVSLVIFFYVCEYLMQMKDSVLALGGFLEGSGAYFGILFKVIGITYLCEFCAGLCRDAGYQAIAAQVELFGKVTVLLAGMPVLLSLIDTITGFMA</sequence>
<feature type="transmembrane region" description="Helical" evidence="1">
    <location>
        <begin position="68"/>
        <end position="88"/>
    </location>
</feature>
<keyword evidence="3" id="KW-1185">Reference proteome</keyword>
<protein>
    <submittedName>
        <fullName evidence="2">Stage III sporulation protein AD</fullName>
    </submittedName>
</protein>
<dbReference type="GeneID" id="97990141"/>
<feature type="transmembrane region" description="Helical" evidence="1">
    <location>
        <begin position="100"/>
        <end position="120"/>
    </location>
</feature>
<dbReference type="AlphaFoldDB" id="A0A3E3HWD6"/>
<keyword evidence="1" id="KW-1133">Transmembrane helix</keyword>
<proteinExistence type="predicted"/>
<dbReference type="InterPro" id="IPR025664">
    <property type="entry name" value="Spore_III_AC/AD"/>
</dbReference>
<reference evidence="2" key="1">
    <citation type="submission" date="2018-08" db="EMBL/GenBank/DDBJ databases">
        <title>A genome reference for cultivated species of the human gut microbiota.</title>
        <authorList>
            <person name="Zou Y."/>
            <person name="Xue W."/>
            <person name="Luo G."/>
        </authorList>
    </citation>
    <scope>NUCLEOTIDE SEQUENCE [LARGE SCALE GENOMIC DNA]</scope>
    <source>
        <strain evidence="2">TF05-5AC</strain>
    </source>
</reference>
<accession>A0A3E3HWD6</accession>
<dbReference type="Pfam" id="PF06686">
    <property type="entry name" value="SpoIIIAC"/>
    <property type="match status" value="2"/>
</dbReference>
<evidence type="ECO:0000313" key="2">
    <source>
        <dbReference type="EMBL" id="RGE56148.1"/>
    </source>
</evidence>
<dbReference type="EMBL" id="QVLV01000029">
    <property type="protein sequence ID" value="RGE56148.1"/>
    <property type="molecule type" value="Genomic_DNA"/>
</dbReference>